<proteinExistence type="predicted"/>
<dbReference type="EMBL" id="GGEC01002081">
    <property type="protein sequence ID" value="MBW82564.1"/>
    <property type="molecule type" value="Transcribed_RNA"/>
</dbReference>
<sequence length="41" mass="4569">MRPNTTQINLGLGLSDLEHLSCWGRKESGEKGQNVQEEILS</sequence>
<reference evidence="1" key="1">
    <citation type="submission" date="2018-02" db="EMBL/GenBank/DDBJ databases">
        <title>Rhizophora mucronata_Transcriptome.</title>
        <authorList>
            <person name="Meera S.P."/>
            <person name="Sreeshan A."/>
            <person name="Augustine A."/>
        </authorList>
    </citation>
    <scope>NUCLEOTIDE SEQUENCE</scope>
    <source>
        <tissue evidence="1">Leaf</tissue>
    </source>
</reference>
<protein>
    <submittedName>
        <fullName evidence="1">Uncharacterized protein</fullName>
    </submittedName>
</protein>
<organism evidence="1">
    <name type="scientific">Rhizophora mucronata</name>
    <name type="common">Asiatic mangrove</name>
    <dbReference type="NCBI Taxonomy" id="61149"/>
    <lineage>
        <taxon>Eukaryota</taxon>
        <taxon>Viridiplantae</taxon>
        <taxon>Streptophyta</taxon>
        <taxon>Embryophyta</taxon>
        <taxon>Tracheophyta</taxon>
        <taxon>Spermatophyta</taxon>
        <taxon>Magnoliopsida</taxon>
        <taxon>eudicotyledons</taxon>
        <taxon>Gunneridae</taxon>
        <taxon>Pentapetalae</taxon>
        <taxon>rosids</taxon>
        <taxon>fabids</taxon>
        <taxon>Malpighiales</taxon>
        <taxon>Rhizophoraceae</taxon>
        <taxon>Rhizophora</taxon>
    </lineage>
</organism>
<accession>A0A2P2IMW5</accession>
<dbReference type="AlphaFoldDB" id="A0A2P2IMW5"/>
<name>A0A2P2IMW5_RHIMU</name>
<evidence type="ECO:0000313" key="1">
    <source>
        <dbReference type="EMBL" id="MBW82564.1"/>
    </source>
</evidence>